<dbReference type="InterPro" id="IPR000792">
    <property type="entry name" value="Tscrpt_reg_LuxR_C"/>
</dbReference>
<evidence type="ECO:0000256" key="1">
    <source>
        <dbReference type="ARBA" id="ARBA00022741"/>
    </source>
</evidence>
<keyword evidence="5" id="KW-1185">Reference proteome</keyword>
<dbReference type="PROSITE" id="PS00622">
    <property type="entry name" value="HTH_LUXR_1"/>
    <property type="match status" value="1"/>
</dbReference>
<reference evidence="4 5" key="1">
    <citation type="submission" date="2021-01" db="EMBL/GenBank/DDBJ databases">
        <title>Whole genome shotgun sequence of Actinoplanes deccanensis NBRC 13994.</title>
        <authorList>
            <person name="Komaki H."/>
            <person name="Tamura T."/>
        </authorList>
    </citation>
    <scope>NUCLEOTIDE SEQUENCE [LARGE SCALE GENOMIC DNA]</scope>
    <source>
        <strain evidence="4 5">NBRC 13994</strain>
    </source>
</reference>
<feature type="domain" description="HTH luxR-type" evidence="3">
    <location>
        <begin position="816"/>
        <end position="880"/>
    </location>
</feature>
<dbReference type="PRINTS" id="PR00038">
    <property type="entry name" value="HTHLUXR"/>
</dbReference>
<keyword evidence="1" id="KW-0547">Nucleotide-binding</keyword>
<dbReference type="PANTHER" id="PTHR16305">
    <property type="entry name" value="TESTICULAR SOLUBLE ADENYLYL CYCLASE"/>
    <property type="match status" value="1"/>
</dbReference>
<evidence type="ECO:0000313" key="4">
    <source>
        <dbReference type="EMBL" id="GID75910.1"/>
    </source>
</evidence>
<dbReference type="PROSITE" id="PS50043">
    <property type="entry name" value="HTH_LUXR_2"/>
    <property type="match status" value="1"/>
</dbReference>
<protein>
    <submittedName>
        <fullName evidence="4">Helix-turn-helix transcriptional regulator</fullName>
    </submittedName>
</protein>
<comment type="caution">
    <text evidence="4">The sequence shown here is derived from an EMBL/GenBank/DDBJ whole genome shotgun (WGS) entry which is preliminary data.</text>
</comment>
<name>A0ABQ3Y7H4_9ACTN</name>
<dbReference type="Gene3D" id="1.25.40.10">
    <property type="entry name" value="Tetratricopeptide repeat domain"/>
    <property type="match status" value="1"/>
</dbReference>
<dbReference type="SUPFAM" id="SSF52540">
    <property type="entry name" value="P-loop containing nucleoside triphosphate hydrolases"/>
    <property type="match status" value="1"/>
</dbReference>
<evidence type="ECO:0000313" key="5">
    <source>
        <dbReference type="Proteomes" id="UP000609879"/>
    </source>
</evidence>
<dbReference type="SUPFAM" id="SSF48452">
    <property type="entry name" value="TPR-like"/>
    <property type="match status" value="1"/>
</dbReference>
<sequence length="881" mass="92874">MGSALIGRVAEVVALDRLRAGAERGEGAVVLVTGDAGMGKTALVEEAVSRAGAAGPAVLVGRADPDEGAPAFWPWTRLLESSGGLLPPGLLALADEGGSVAAARFRAIRRTVEALLRVGPAVLVLEDLHWADEASLALLAALAREIGRARLLVIGTSRSALDLPGAEVLALEPWDVDAVGACLAGEAGGKAHGTWAAEVHRLGGGNPLYTRELARLLSREGRLARPAGDVRLPAGLRRLVARRTAQLSPACRDMLGVAAACGAEIDVTVLGRAAGQSRDAVVAEAVAAGVLVDDPWVPARVRFVHELVRQALYDGLGRDERIRAHGGLADALTETRGGSLAEIARHRVRAAVDPGSRERAVEACVAAAREATRGLDHREAVHWYGRALENAPGDAALRLERAAAAYRDGRLDVALADCAAVVDEVGAPAALVIRGVAGPLTPALMRLCERALEHGLSDPDRAQVLAQYAFLLAEEQDPAAARRISAEAMALAAASGRPDALVAAIHARHEVLDPVVDAGEVLELAERSCALAGPGGRPDAELWGRVWLLDARLMRGELAEYDAETARLAGLADRLGWPVARWHLLRARAARELVAGRLATARECAEQARDLGARSQDETAYYLYLAFLCGLSAHTGDYAWADPLAFDREEIPIAVAQCGLIAKGLGDGDTVAVCLRRLRTALPRLPADARRLFVVVTTGELAAWTGDLDLVRECYARALPHAGIYLNSMSSCEGALDRILGVMAGALGDAGAAERHLAGAVAMEERIGAPSFAVLARVAYARQVRDTDPRLSRKLASEALTGARALGMPAIAAEAAELARDDLTAREREVAALVAEGLSNRAVAQRLFLSERTVETHVRNALAKLGLSRRTDLRGASQYRH</sequence>
<dbReference type="SMART" id="SM00421">
    <property type="entry name" value="HTH_LUXR"/>
    <property type="match status" value="1"/>
</dbReference>
<keyword evidence="2" id="KW-0067">ATP-binding</keyword>
<organism evidence="4 5">
    <name type="scientific">Paractinoplanes deccanensis</name>
    <dbReference type="NCBI Taxonomy" id="113561"/>
    <lineage>
        <taxon>Bacteria</taxon>
        <taxon>Bacillati</taxon>
        <taxon>Actinomycetota</taxon>
        <taxon>Actinomycetes</taxon>
        <taxon>Micromonosporales</taxon>
        <taxon>Micromonosporaceae</taxon>
        <taxon>Paractinoplanes</taxon>
    </lineage>
</organism>
<dbReference type="Gene3D" id="1.10.10.10">
    <property type="entry name" value="Winged helix-like DNA-binding domain superfamily/Winged helix DNA-binding domain"/>
    <property type="match status" value="1"/>
</dbReference>
<dbReference type="RefSeq" id="WP_203767257.1">
    <property type="nucleotide sequence ID" value="NZ_BAAABO010000046.1"/>
</dbReference>
<dbReference type="CDD" id="cd06170">
    <property type="entry name" value="LuxR_C_like"/>
    <property type="match status" value="1"/>
</dbReference>
<dbReference type="Pfam" id="PF00196">
    <property type="entry name" value="GerE"/>
    <property type="match status" value="1"/>
</dbReference>
<dbReference type="SUPFAM" id="SSF46894">
    <property type="entry name" value="C-terminal effector domain of the bipartite response regulators"/>
    <property type="match status" value="1"/>
</dbReference>
<accession>A0ABQ3Y7H4</accession>
<evidence type="ECO:0000256" key="2">
    <source>
        <dbReference type="ARBA" id="ARBA00022840"/>
    </source>
</evidence>
<dbReference type="Proteomes" id="UP000609879">
    <property type="component" value="Unassembled WGS sequence"/>
</dbReference>
<dbReference type="EMBL" id="BOMI01000087">
    <property type="protein sequence ID" value="GID75910.1"/>
    <property type="molecule type" value="Genomic_DNA"/>
</dbReference>
<proteinExistence type="predicted"/>
<dbReference type="InterPro" id="IPR041664">
    <property type="entry name" value="AAA_16"/>
</dbReference>
<dbReference type="InterPro" id="IPR036388">
    <property type="entry name" value="WH-like_DNA-bd_sf"/>
</dbReference>
<evidence type="ECO:0000259" key="3">
    <source>
        <dbReference type="PROSITE" id="PS50043"/>
    </source>
</evidence>
<dbReference type="InterPro" id="IPR027417">
    <property type="entry name" value="P-loop_NTPase"/>
</dbReference>
<dbReference type="InterPro" id="IPR016032">
    <property type="entry name" value="Sig_transdc_resp-reg_C-effctor"/>
</dbReference>
<dbReference type="PANTHER" id="PTHR16305:SF35">
    <property type="entry name" value="TRANSCRIPTIONAL ACTIVATOR DOMAIN"/>
    <property type="match status" value="1"/>
</dbReference>
<gene>
    <name evidence="4" type="ORF">Ade02nite_45510</name>
</gene>
<dbReference type="Pfam" id="PF13191">
    <property type="entry name" value="AAA_16"/>
    <property type="match status" value="1"/>
</dbReference>
<dbReference type="InterPro" id="IPR011990">
    <property type="entry name" value="TPR-like_helical_dom_sf"/>
</dbReference>